<dbReference type="InterPro" id="IPR002156">
    <property type="entry name" value="RNaseH_domain"/>
</dbReference>
<dbReference type="AlphaFoldDB" id="A0A8S4QNP8"/>
<evidence type="ECO:0000259" key="1">
    <source>
        <dbReference type="PROSITE" id="PS50879"/>
    </source>
</evidence>
<dbReference type="EMBL" id="CAKXAJ010014960">
    <property type="protein sequence ID" value="CAH2216320.1"/>
    <property type="molecule type" value="Genomic_DNA"/>
</dbReference>
<reference evidence="2" key="1">
    <citation type="submission" date="2022-03" db="EMBL/GenBank/DDBJ databases">
        <authorList>
            <person name="Lindestad O."/>
        </authorList>
    </citation>
    <scope>NUCLEOTIDE SEQUENCE</scope>
</reference>
<evidence type="ECO:0000313" key="3">
    <source>
        <dbReference type="Proteomes" id="UP000838756"/>
    </source>
</evidence>
<name>A0A8S4QNP8_9NEOP</name>
<dbReference type="InterPro" id="IPR036397">
    <property type="entry name" value="RNaseH_sf"/>
</dbReference>
<dbReference type="Pfam" id="PF00075">
    <property type="entry name" value="RNase_H"/>
    <property type="match status" value="1"/>
</dbReference>
<accession>A0A8S4QNP8</accession>
<comment type="caution">
    <text evidence="2">The sequence shown here is derived from an EMBL/GenBank/DDBJ whole genome shotgun (WGS) entry which is preliminary data.</text>
</comment>
<sequence length="174" mass="19331">MDAEHPAFNKSIDYSCIDSLNLETMQKHRIEGAFIFTDGSKIKGKVGAAISVWEGGGETKAIKLQQEQEPFCTVFQAELYALDSHIKDKNIQKSNLYSDSKSSLDLLKKHTITHSLACSIRKNLIAIQKQGKALHIFLVKAHVSVEGNEKVDHLAKEAALYKRTKADYDACPIA</sequence>
<proteinExistence type="predicted"/>
<dbReference type="GO" id="GO:0004523">
    <property type="term" value="F:RNA-DNA hybrid ribonuclease activity"/>
    <property type="evidence" value="ECO:0007669"/>
    <property type="project" value="InterPro"/>
</dbReference>
<organism evidence="2 3">
    <name type="scientific">Pararge aegeria aegeria</name>
    <dbReference type="NCBI Taxonomy" id="348720"/>
    <lineage>
        <taxon>Eukaryota</taxon>
        <taxon>Metazoa</taxon>
        <taxon>Ecdysozoa</taxon>
        <taxon>Arthropoda</taxon>
        <taxon>Hexapoda</taxon>
        <taxon>Insecta</taxon>
        <taxon>Pterygota</taxon>
        <taxon>Neoptera</taxon>
        <taxon>Endopterygota</taxon>
        <taxon>Lepidoptera</taxon>
        <taxon>Glossata</taxon>
        <taxon>Ditrysia</taxon>
        <taxon>Papilionoidea</taxon>
        <taxon>Nymphalidae</taxon>
        <taxon>Satyrinae</taxon>
        <taxon>Satyrini</taxon>
        <taxon>Parargina</taxon>
        <taxon>Pararge</taxon>
    </lineage>
</organism>
<feature type="domain" description="RNase H type-1" evidence="1">
    <location>
        <begin position="29"/>
        <end position="160"/>
    </location>
</feature>
<dbReference type="GO" id="GO:0003676">
    <property type="term" value="F:nucleic acid binding"/>
    <property type="evidence" value="ECO:0007669"/>
    <property type="project" value="InterPro"/>
</dbReference>
<dbReference type="Proteomes" id="UP000838756">
    <property type="component" value="Unassembled WGS sequence"/>
</dbReference>
<dbReference type="InterPro" id="IPR012337">
    <property type="entry name" value="RNaseH-like_sf"/>
</dbReference>
<dbReference type="OrthoDB" id="411823at2759"/>
<keyword evidence="3" id="KW-1185">Reference proteome</keyword>
<evidence type="ECO:0000313" key="2">
    <source>
        <dbReference type="EMBL" id="CAH2216320.1"/>
    </source>
</evidence>
<gene>
    <name evidence="2" type="primary">jg27124</name>
    <name evidence="2" type="ORF">PAEG_LOCUS4370</name>
</gene>
<dbReference type="SUPFAM" id="SSF53098">
    <property type="entry name" value="Ribonuclease H-like"/>
    <property type="match status" value="1"/>
</dbReference>
<dbReference type="CDD" id="cd09276">
    <property type="entry name" value="Rnase_HI_RT_non_LTR"/>
    <property type="match status" value="1"/>
</dbReference>
<protein>
    <submittedName>
        <fullName evidence="2">Jg27124 protein</fullName>
    </submittedName>
</protein>
<dbReference type="PROSITE" id="PS50879">
    <property type="entry name" value="RNASE_H_1"/>
    <property type="match status" value="1"/>
</dbReference>
<dbReference type="Gene3D" id="3.30.420.10">
    <property type="entry name" value="Ribonuclease H-like superfamily/Ribonuclease H"/>
    <property type="match status" value="1"/>
</dbReference>